<dbReference type="Gene3D" id="3.30.1490.150">
    <property type="entry name" value="Hypothetical protein ph0010, domain 2"/>
    <property type="match status" value="1"/>
</dbReference>
<dbReference type="Gene3D" id="3.40.830.10">
    <property type="entry name" value="LigB-like"/>
    <property type="match status" value="1"/>
</dbReference>
<dbReference type="Proteomes" id="UP000266441">
    <property type="component" value="Unassembled WGS sequence"/>
</dbReference>
<sequence>METGRLRNPLNREPVFAGKFYPASEHSLKSQLKELFENAKSPSPGRNQPLALISPHAGYVFSGPVAASAFNQIPPNAFYKRVFILASSHQFLFKGAAIFDSGNYKTPLGEVKVDTDLGRELISSCPVFQHNPEAHQFEHSLEVQLPFLQHKLGTHFLLIPIILGTNNPDECRQIAHALKPYFTPENLFVISTDFSHYPEYQDAIDIDLQTARAICSNTPAQLLKALDENKKRKISHLKTSLCGWTSVLTLLYITENEEFEFQKINYQNSGDSKLYGDKNRVVGYWALAVFAKEHPFSVSEEEKKELLQKARHSIAHYLKTGRRNKPSPPETPGILNRQAGVFVSVYLNGELRGCIGNFARDEILNDLVQRMAISAACDYRFKNLQAGDLPEMELEISVLSPLKKITSPDEIELGRHGIYIKKGIHSGTFLPQVAQKTGWSLHEFLGHCSRDKAGLGWDGWKTATLYTFEAVIFRG</sequence>
<gene>
    <name evidence="4" type="primary">amrB</name>
    <name evidence="4" type="ORF">D1164_08020</name>
</gene>
<dbReference type="RefSeq" id="WP_119349447.1">
    <property type="nucleotide sequence ID" value="NZ_QWET01000005.1"/>
</dbReference>
<comment type="caution">
    <text evidence="4">The sequence shown here is derived from an EMBL/GenBank/DDBJ whole genome shotgun (WGS) entry which is preliminary data.</text>
</comment>
<dbReference type="InterPro" id="IPR027623">
    <property type="entry name" value="AmmeMemoSam_A"/>
</dbReference>
<dbReference type="InterPro" id="IPR027485">
    <property type="entry name" value="AMMECR1_N"/>
</dbReference>
<name>A0A399D2B0_9BACT</name>
<dbReference type="SUPFAM" id="SSF143447">
    <property type="entry name" value="AMMECR1-like"/>
    <property type="match status" value="1"/>
</dbReference>
<dbReference type="NCBIfam" id="TIGR04336">
    <property type="entry name" value="AmmeMemoSam_B"/>
    <property type="match status" value="1"/>
</dbReference>
<dbReference type="Pfam" id="PF01875">
    <property type="entry name" value="Memo"/>
    <property type="match status" value="1"/>
</dbReference>
<dbReference type="CDD" id="cd07361">
    <property type="entry name" value="MEMO_like"/>
    <property type="match status" value="1"/>
</dbReference>
<dbReference type="InterPro" id="IPR002733">
    <property type="entry name" value="AMMECR1_domain"/>
</dbReference>
<dbReference type="InterPro" id="IPR036071">
    <property type="entry name" value="AMMECR1_dom_sf"/>
</dbReference>
<dbReference type="HAMAP" id="MF_00055">
    <property type="entry name" value="MEMO1"/>
    <property type="match status" value="1"/>
</dbReference>
<protein>
    <recommendedName>
        <fullName evidence="2">MEMO1 family protein D1164_08020</fullName>
    </recommendedName>
</protein>
<reference evidence="4 5" key="1">
    <citation type="journal article" date="2015" name="Int. J. Syst. Evol. Microbiol.">
        <title>Mariniphaga sediminis sp. nov., isolated from coastal sediment.</title>
        <authorList>
            <person name="Wang F.Q."/>
            <person name="Shen Q.Y."/>
            <person name="Chen G.J."/>
            <person name="Du Z.J."/>
        </authorList>
    </citation>
    <scope>NUCLEOTIDE SEQUENCE [LARGE SCALE GENOMIC DNA]</scope>
    <source>
        <strain evidence="4 5">SY21</strain>
    </source>
</reference>
<feature type="domain" description="AMMECR1" evidence="3">
    <location>
        <begin position="301"/>
        <end position="475"/>
    </location>
</feature>
<dbReference type="InterPro" id="IPR023473">
    <property type="entry name" value="AMMECR1"/>
</dbReference>
<evidence type="ECO:0000256" key="2">
    <source>
        <dbReference type="HAMAP-Rule" id="MF_00055"/>
    </source>
</evidence>
<dbReference type="NCBIfam" id="TIGR00296">
    <property type="entry name" value="TIGR00296 family protein"/>
    <property type="match status" value="1"/>
</dbReference>
<dbReference type="PANTHER" id="PTHR11060:SF0">
    <property type="entry name" value="PROTEIN MEMO1"/>
    <property type="match status" value="1"/>
</dbReference>
<dbReference type="InterPro" id="IPR002737">
    <property type="entry name" value="MEMO1_fam"/>
</dbReference>
<dbReference type="EMBL" id="QWET01000005">
    <property type="protein sequence ID" value="RIH65606.1"/>
    <property type="molecule type" value="Genomic_DNA"/>
</dbReference>
<dbReference type="NCBIfam" id="TIGR04335">
    <property type="entry name" value="AmmeMemoSam_A"/>
    <property type="match status" value="1"/>
</dbReference>
<organism evidence="4 5">
    <name type="scientific">Mariniphaga sediminis</name>
    <dbReference type="NCBI Taxonomy" id="1628158"/>
    <lineage>
        <taxon>Bacteria</taxon>
        <taxon>Pseudomonadati</taxon>
        <taxon>Bacteroidota</taxon>
        <taxon>Bacteroidia</taxon>
        <taxon>Marinilabiliales</taxon>
        <taxon>Prolixibacteraceae</taxon>
        <taxon>Mariniphaga</taxon>
    </lineage>
</organism>
<dbReference type="PANTHER" id="PTHR11060">
    <property type="entry name" value="PROTEIN MEMO1"/>
    <property type="match status" value="1"/>
</dbReference>
<dbReference type="AlphaFoldDB" id="A0A399D2B0"/>
<dbReference type="OrthoDB" id="9785549at2"/>
<accession>A0A399D2B0</accession>
<evidence type="ECO:0000313" key="5">
    <source>
        <dbReference type="Proteomes" id="UP000266441"/>
    </source>
</evidence>
<keyword evidence="5" id="KW-1185">Reference proteome</keyword>
<dbReference type="Gene3D" id="3.30.700.20">
    <property type="entry name" value="Hypothetical protein ph0010, domain 1"/>
    <property type="match status" value="1"/>
</dbReference>
<comment type="similarity">
    <text evidence="1 2">Belongs to the MEMO1 family.</text>
</comment>
<dbReference type="PROSITE" id="PS51112">
    <property type="entry name" value="AMMECR1"/>
    <property type="match status" value="1"/>
</dbReference>
<proteinExistence type="inferred from homology"/>
<evidence type="ECO:0000313" key="4">
    <source>
        <dbReference type="EMBL" id="RIH65606.1"/>
    </source>
</evidence>
<evidence type="ECO:0000259" key="3">
    <source>
        <dbReference type="PROSITE" id="PS51112"/>
    </source>
</evidence>
<evidence type="ECO:0000256" key="1">
    <source>
        <dbReference type="ARBA" id="ARBA00006315"/>
    </source>
</evidence>
<dbReference type="Pfam" id="PF01871">
    <property type="entry name" value="AMMECR1"/>
    <property type="match status" value="1"/>
</dbReference>